<comment type="caution">
    <text evidence="4">The sequence shown here is derived from an EMBL/GenBank/DDBJ whole genome shotgun (WGS) entry which is preliminary data.</text>
</comment>
<dbReference type="EMBL" id="JARJCW010000032">
    <property type="protein sequence ID" value="KAJ7208994.1"/>
    <property type="molecule type" value="Genomic_DNA"/>
</dbReference>
<dbReference type="Proteomes" id="UP001219525">
    <property type="component" value="Unassembled WGS sequence"/>
</dbReference>
<proteinExistence type="predicted"/>
<accession>A0AAD6VGB0</accession>
<evidence type="ECO:0000256" key="1">
    <source>
        <dbReference type="ARBA" id="ARBA00022801"/>
    </source>
</evidence>
<dbReference type="Pfam" id="PF13364">
    <property type="entry name" value="BetaGal_ABD2"/>
    <property type="match status" value="1"/>
</dbReference>
<keyword evidence="1" id="KW-0378">Hydrolase</keyword>
<evidence type="ECO:0000313" key="5">
    <source>
        <dbReference type="Proteomes" id="UP001219525"/>
    </source>
</evidence>
<sequence length="180" mass="19943">MNSDDILPSNQSVRRDCISIICSLNDDLYKTSDSSLSNFLGFYWNGKTIANVKRAAPGILEFTIGRPSPRITVSDLARATWRVADGLPEIQRGYDDSRKYYGVHYLYACEYGFCEGSVLWRGHFDSTGHETAVNLSITGGRAFAGSVWLNDVFIGAAYGNSSNNDVALCGQMMHWVTQFS</sequence>
<keyword evidence="5" id="KW-1185">Reference proteome</keyword>
<dbReference type="InterPro" id="IPR008979">
    <property type="entry name" value="Galactose-bd-like_sf"/>
</dbReference>
<organism evidence="4 5">
    <name type="scientific">Mycena pura</name>
    <dbReference type="NCBI Taxonomy" id="153505"/>
    <lineage>
        <taxon>Eukaryota</taxon>
        <taxon>Fungi</taxon>
        <taxon>Dikarya</taxon>
        <taxon>Basidiomycota</taxon>
        <taxon>Agaricomycotina</taxon>
        <taxon>Agaricomycetes</taxon>
        <taxon>Agaricomycetidae</taxon>
        <taxon>Agaricales</taxon>
        <taxon>Marasmiineae</taxon>
        <taxon>Mycenaceae</taxon>
        <taxon>Mycena</taxon>
    </lineage>
</organism>
<gene>
    <name evidence="4" type="ORF">GGX14DRAFT_395622</name>
</gene>
<dbReference type="GO" id="GO:0004565">
    <property type="term" value="F:beta-galactosidase activity"/>
    <property type="evidence" value="ECO:0007669"/>
    <property type="project" value="UniProtKB-ARBA"/>
</dbReference>
<keyword evidence="2" id="KW-0326">Glycosidase</keyword>
<feature type="domain" description="Beta-galactosidase jelly roll" evidence="3">
    <location>
        <begin position="99"/>
        <end position="163"/>
    </location>
</feature>
<dbReference type="SUPFAM" id="SSF49785">
    <property type="entry name" value="Galactose-binding domain-like"/>
    <property type="match status" value="1"/>
</dbReference>
<evidence type="ECO:0000259" key="3">
    <source>
        <dbReference type="Pfam" id="PF13364"/>
    </source>
</evidence>
<dbReference type="InterPro" id="IPR025300">
    <property type="entry name" value="BetaGal_jelly_roll_dom"/>
</dbReference>
<protein>
    <submittedName>
        <fullName evidence="4">Galactose-binding domain-like protein</fullName>
    </submittedName>
</protein>
<dbReference type="Gene3D" id="2.60.120.260">
    <property type="entry name" value="Galactose-binding domain-like"/>
    <property type="match status" value="1"/>
</dbReference>
<dbReference type="AlphaFoldDB" id="A0AAD6VGB0"/>
<reference evidence="4" key="1">
    <citation type="submission" date="2023-03" db="EMBL/GenBank/DDBJ databases">
        <title>Massive genome expansion in bonnet fungi (Mycena s.s.) driven by repeated elements and novel gene families across ecological guilds.</title>
        <authorList>
            <consortium name="Lawrence Berkeley National Laboratory"/>
            <person name="Harder C.B."/>
            <person name="Miyauchi S."/>
            <person name="Viragh M."/>
            <person name="Kuo A."/>
            <person name="Thoen E."/>
            <person name="Andreopoulos B."/>
            <person name="Lu D."/>
            <person name="Skrede I."/>
            <person name="Drula E."/>
            <person name="Henrissat B."/>
            <person name="Morin E."/>
            <person name="Kohler A."/>
            <person name="Barry K."/>
            <person name="LaButti K."/>
            <person name="Morin E."/>
            <person name="Salamov A."/>
            <person name="Lipzen A."/>
            <person name="Mereny Z."/>
            <person name="Hegedus B."/>
            <person name="Baldrian P."/>
            <person name="Stursova M."/>
            <person name="Weitz H."/>
            <person name="Taylor A."/>
            <person name="Grigoriev I.V."/>
            <person name="Nagy L.G."/>
            <person name="Martin F."/>
            <person name="Kauserud H."/>
        </authorList>
    </citation>
    <scope>NUCLEOTIDE SEQUENCE</scope>
    <source>
        <strain evidence="4">9144</strain>
    </source>
</reference>
<evidence type="ECO:0000313" key="4">
    <source>
        <dbReference type="EMBL" id="KAJ7208994.1"/>
    </source>
</evidence>
<evidence type="ECO:0000256" key="2">
    <source>
        <dbReference type="ARBA" id="ARBA00023295"/>
    </source>
</evidence>
<name>A0AAD6VGB0_9AGAR</name>